<reference evidence="2" key="1">
    <citation type="submission" date="2020-10" db="EMBL/GenBank/DDBJ databases">
        <title>Sequencing the genomes of 1000 actinobacteria strains.</title>
        <authorList>
            <person name="Klenk H.-P."/>
        </authorList>
    </citation>
    <scope>NUCLEOTIDE SEQUENCE</scope>
    <source>
        <strain evidence="2">DSM 45354</strain>
    </source>
</reference>
<dbReference type="EMBL" id="JADBEM010000001">
    <property type="protein sequence ID" value="MBE1613218.1"/>
    <property type="molecule type" value="Genomic_DNA"/>
</dbReference>
<evidence type="ECO:0000313" key="3">
    <source>
        <dbReference type="Proteomes" id="UP000638648"/>
    </source>
</evidence>
<accession>A0A927RRD4</accession>
<dbReference type="AlphaFoldDB" id="A0A927RRD4"/>
<evidence type="ECO:0000313" key="2">
    <source>
        <dbReference type="EMBL" id="MBE1613218.1"/>
    </source>
</evidence>
<gene>
    <name evidence="2" type="ORF">HEB94_010066</name>
</gene>
<dbReference type="Proteomes" id="UP000638648">
    <property type="component" value="Unassembled WGS sequence"/>
</dbReference>
<sequence length="185" mass="18055">MPLVGAAALVAATAVFAAPAQAATCAEATTCPTTVTFTITAGELEITVPDTVDLGSGAAGTVITGPLGPVTVDDGRATLDATWEATVIAATGGWTTGAGTPAETVPNTAVDYWSGDSTAETGDGTFVAGQPLAGDAVAIDTEQTAFSKTDGDGPNSATWNPTLVVNVPATAVAGIYTGTVNHSVA</sequence>
<name>A0A927RRD4_9ACTN</name>
<protein>
    <submittedName>
        <fullName evidence="2">Uncharacterized protein</fullName>
    </submittedName>
</protein>
<evidence type="ECO:0000256" key="1">
    <source>
        <dbReference type="SAM" id="SignalP"/>
    </source>
</evidence>
<dbReference type="RefSeq" id="WP_192756127.1">
    <property type="nucleotide sequence ID" value="NZ_BAABJL010000160.1"/>
</dbReference>
<feature type="chain" id="PRO_5037092196" evidence="1">
    <location>
        <begin position="23"/>
        <end position="185"/>
    </location>
</feature>
<comment type="caution">
    <text evidence="2">The sequence shown here is derived from an EMBL/GenBank/DDBJ whole genome shotgun (WGS) entry which is preliminary data.</text>
</comment>
<proteinExistence type="predicted"/>
<feature type="signal peptide" evidence="1">
    <location>
        <begin position="1"/>
        <end position="22"/>
    </location>
</feature>
<organism evidence="2 3">
    <name type="scientific">Actinopolymorpha pittospori</name>
    <dbReference type="NCBI Taxonomy" id="648752"/>
    <lineage>
        <taxon>Bacteria</taxon>
        <taxon>Bacillati</taxon>
        <taxon>Actinomycetota</taxon>
        <taxon>Actinomycetes</taxon>
        <taxon>Propionibacteriales</taxon>
        <taxon>Actinopolymorphaceae</taxon>
        <taxon>Actinopolymorpha</taxon>
    </lineage>
</organism>
<keyword evidence="3" id="KW-1185">Reference proteome</keyword>
<keyword evidence="1" id="KW-0732">Signal</keyword>